<comment type="catalytic activity">
    <reaction evidence="10">
        <text>a cytidine in RNA + acetyl-CoA + ATP + H2O = an N(4)-acetylcytidine in RNA + ADP + phosphate + CoA + H(+)</text>
        <dbReference type="Rhea" id="RHEA:82211"/>
        <dbReference type="Rhea" id="RHEA-COMP:15704"/>
        <dbReference type="Rhea" id="RHEA-COMP:19834"/>
        <dbReference type="ChEBI" id="CHEBI:15377"/>
        <dbReference type="ChEBI" id="CHEBI:15378"/>
        <dbReference type="ChEBI" id="CHEBI:30616"/>
        <dbReference type="ChEBI" id="CHEBI:43474"/>
        <dbReference type="ChEBI" id="CHEBI:57287"/>
        <dbReference type="ChEBI" id="CHEBI:57288"/>
        <dbReference type="ChEBI" id="CHEBI:74900"/>
        <dbReference type="ChEBI" id="CHEBI:82748"/>
        <dbReference type="ChEBI" id="CHEBI:456216"/>
    </reaction>
</comment>
<keyword evidence="6 15" id="KW-0067">ATP-binding</keyword>
<keyword evidence="3 15" id="KW-0808">Transferase</keyword>
<dbReference type="InterPro" id="IPR013562">
    <property type="entry name" value="TmcA/NAT10_N"/>
</dbReference>
<evidence type="ECO:0000256" key="3">
    <source>
        <dbReference type="ARBA" id="ARBA00022679"/>
    </source>
</evidence>
<evidence type="ECO:0000256" key="4">
    <source>
        <dbReference type="ARBA" id="ARBA00022694"/>
    </source>
</evidence>
<dbReference type="InterPro" id="IPR032672">
    <property type="entry name" value="TmcA/NAT10/Kre33"/>
</dbReference>
<feature type="binding site" evidence="15">
    <location>
        <begin position="570"/>
        <end position="572"/>
    </location>
    <ligand>
        <name>acetyl-CoA</name>
        <dbReference type="ChEBI" id="CHEBI:57288"/>
    </ligand>
</feature>
<evidence type="ECO:0000256" key="15">
    <source>
        <dbReference type="HAMAP-Rule" id="MF_01886"/>
    </source>
</evidence>
<dbReference type="OrthoDB" id="312894at2157"/>
<dbReference type="Gene3D" id="3.40.630.30">
    <property type="match status" value="1"/>
</dbReference>
<dbReference type="EC" id="2.3.1.193" evidence="15"/>
<keyword evidence="5 15" id="KW-0547">Nucleotide-binding</keyword>
<dbReference type="GO" id="GO:0000049">
    <property type="term" value="F:tRNA binding"/>
    <property type="evidence" value="ECO:0007669"/>
    <property type="project" value="UniProtKB-UniRule"/>
</dbReference>
<proteinExistence type="inferred from homology"/>
<comment type="function">
    <text evidence="14">Catalyzes the formation of 41 N(4)-acetylcytidine (ac(4)C) sites in RNA, almost always on the middle C of a CCG motif. Modifications are found mostly in tRNA, with small amounts found in rRNA and mRNA.</text>
</comment>
<comment type="catalytic activity">
    <reaction evidence="11">
        <text>a cytidine in mRNA + acetyl-CoA + ATP + H2O = an N(4)-acetylcytidine in mRNA + ADP + phosphate + CoA + H(+)</text>
        <dbReference type="Rhea" id="RHEA:58480"/>
        <dbReference type="Rhea" id="RHEA-COMP:15145"/>
        <dbReference type="Rhea" id="RHEA-COMP:15146"/>
        <dbReference type="ChEBI" id="CHEBI:15377"/>
        <dbReference type="ChEBI" id="CHEBI:15378"/>
        <dbReference type="ChEBI" id="CHEBI:30616"/>
        <dbReference type="ChEBI" id="CHEBI:43474"/>
        <dbReference type="ChEBI" id="CHEBI:57287"/>
        <dbReference type="ChEBI" id="CHEBI:57288"/>
        <dbReference type="ChEBI" id="CHEBI:74900"/>
        <dbReference type="ChEBI" id="CHEBI:82748"/>
        <dbReference type="ChEBI" id="CHEBI:456216"/>
    </reaction>
</comment>
<dbReference type="GO" id="GO:1904812">
    <property type="term" value="P:rRNA acetylation involved in maturation of SSU-rRNA"/>
    <property type="evidence" value="ECO:0007669"/>
    <property type="project" value="TreeGrafter"/>
</dbReference>
<dbReference type="FunFam" id="3.40.630.30:FF:000140">
    <property type="entry name" value="tRNA(Met) cytidine acetyltransferase TmcA"/>
    <property type="match status" value="1"/>
</dbReference>
<dbReference type="SUPFAM" id="SSF52540">
    <property type="entry name" value="P-loop containing nucleoside triphosphate hydrolases"/>
    <property type="match status" value="1"/>
</dbReference>
<evidence type="ECO:0000313" key="17">
    <source>
        <dbReference type="EMBL" id="ADG91458.1"/>
    </source>
</evidence>
<keyword evidence="8 15" id="KW-0012">Acyltransferase</keyword>
<organism evidence="17 18">
    <name type="scientific">Thermosphaera aggregans (strain DSM 11486 / M11TL)</name>
    <dbReference type="NCBI Taxonomy" id="633148"/>
    <lineage>
        <taxon>Archaea</taxon>
        <taxon>Thermoproteota</taxon>
        <taxon>Thermoprotei</taxon>
        <taxon>Desulfurococcales</taxon>
        <taxon>Desulfurococcaceae</taxon>
        <taxon>Thermosphaera</taxon>
    </lineage>
</organism>
<reference evidence="17 18" key="1">
    <citation type="journal article" date="2010" name="Stand. Genomic Sci.">
        <title>Complete genome sequence of Thermosphaera aggregans type strain (M11TL).</title>
        <authorList>
            <person name="Spring S."/>
            <person name="Rachel R."/>
            <person name="Lapidus A."/>
            <person name="Davenport K."/>
            <person name="Tice H."/>
            <person name="Copeland A."/>
            <person name="Cheng J.F."/>
            <person name="Lucas S."/>
            <person name="Chen F."/>
            <person name="Nolan M."/>
            <person name="Bruce D."/>
            <person name="Goodwin L."/>
            <person name="Pitluck S."/>
            <person name="Ivanova N."/>
            <person name="Mavromatis K."/>
            <person name="Ovchinnikova G."/>
            <person name="Pati A."/>
            <person name="Chen A."/>
            <person name="Palaniappan K."/>
            <person name="Land M."/>
            <person name="Hauser L."/>
            <person name="Chang Y.J."/>
            <person name="Jeffries C.C."/>
            <person name="Brettin T."/>
            <person name="Detter J.C."/>
            <person name="Tapia R."/>
            <person name="Han C."/>
            <person name="Heimerl T."/>
            <person name="Weikl F."/>
            <person name="Brambilla E."/>
            <person name="Goker M."/>
            <person name="Bristow J."/>
            <person name="Eisen J.A."/>
            <person name="Markowitz V."/>
            <person name="Hugenholtz P."/>
            <person name="Kyrpides N.C."/>
            <person name="Klenk H.P."/>
        </authorList>
    </citation>
    <scope>NUCLEOTIDE SEQUENCE [LARGE SCALE GENOMIC DNA]</scope>
    <source>
        <strain evidence="18">DSM 11486 / M11TL</strain>
    </source>
</reference>
<evidence type="ECO:0000256" key="9">
    <source>
        <dbReference type="ARBA" id="ARBA00049883"/>
    </source>
</evidence>
<comment type="function">
    <text evidence="13 15">Catalyzes the formation of N(4)-acetylcytidine (ac(4)C) at the wobble position of tRNA(Met), by using acetyl-CoA as an acetyl donor and ATP (or GTP).</text>
</comment>
<gene>
    <name evidence="15" type="primary">tmcA</name>
    <name evidence="17" type="ordered locus">Tagg_1190</name>
</gene>
<dbReference type="FunFam" id="3.40.50.300:FF:002218">
    <property type="entry name" value="tRNA(Met) cytidine acetyltransferase TmcA"/>
    <property type="match status" value="1"/>
</dbReference>
<comment type="caution">
    <text evidence="15">Lacks conserved residue(s) required for the propagation of feature annotation.</text>
</comment>
<dbReference type="HOGENOM" id="CLU_004652_1_0_2"/>
<dbReference type="CDD" id="cd04301">
    <property type="entry name" value="NAT_SF"/>
    <property type="match status" value="1"/>
</dbReference>
<keyword evidence="1 15" id="KW-0963">Cytoplasm</keyword>
<evidence type="ECO:0000256" key="13">
    <source>
        <dbReference type="ARBA" id="ARBA00054687"/>
    </source>
</evidence>
<dbReference type="InterPro" id="IPR024914">
    <property type="entry name" value="tRNA_acetyltr_TmcA"/>
</dbReference>
<dbReference type="Proteomes" id="UP000002376">
    <property type="component" value="Chromosome"/>
</dbReference>
<dbReference type="PANTHER" id="PTHR10925:SF5">
    <property type="entry name" value="RNA CYTIDINE ACETYLTRANSFERASE"/>
    <property type="match status" value="1"/>
</dbReference>
<evidence type="ECO:0000256" key="6">
    <source>
        <dbReference type="ARBA" id="ARBA00022840"/>
    </source>
</evidence>
<dbReference type="EMBL" id="CP001939">
    <property type="protein sequence ID" value="ADG91458.1"/>
    <property type="molecule type" value="Genomic_DNA"/>
</dbReference>
<dbReference type="eggNOG" id="arCOG01951">
    <property type="taxonomic scope" value="Archaea"/>
</dbReference>
<keyword evidence="18" id="KW-1185">Reference proteome</keyword>
<dbReference type="HAMAP" id="MF_01886">
    <property type="entry name" value="tRNA_acetyltr_TmcA"/>
    <property type="match status" value="1"/>
</dbReference>
<comment type="similarity">
    <text evidence="15">Belongs to the TmcA family.</text>
</comment>
<dbReference type="PROSITE" id="PS51186">
    <property type="entry name" value="GNAT"/>
    <property type="match status" value="1"/>
</dbReference>
<dbReference type="KEGG" id="tag:Tagg_1190"/>
<dbReference type="InterPro" id="IPR000182">
    <property type="entry name" value="GNAT_dom"/>
</dbReference>
<sequence length="812" mass="92755">MPGKIPASFLKILTSHGRIVDQLVKNRVRALYVLTGSDTGKMAAIASRLIQYHSKRWMRLGKKELNGLYIYHDEFPEAEELKKAFEKTIDAFKPVRFQFSVYEKSDKYLGMTFSFLVMDLTKDLKPNDVGRLVGIVEGGGLIIFLAPPWSTWDELKTIFKVGLTTPQYPEPRHVFIAWFKKQLLNHEGICIYDIDNNKLIKKLSFKPGQTGAKESITLPEEKLFPKTIYEHALTQDQVNVLKLMENLFEKPKKNEKTVIVLTADRGRGKSCSIGIGVVGLIHLLRRVKPKPRILVTAPEPSNVQSLMMLAKKTLDSLDYKYEEVKREGNIIELRSEKFSIEYWEPINIPKIRGDIVVVDEAAGIHVPLLYKIWEAHDRIIFSSTIHGYEGAGRGFTVRFLKRIKSHQGTRLIEYEMVEPIRYGLNDPVEKWQFDTLLLDAEPAELSEEDLHAIEKKDLIYVKYEPAELFENEKELRELFGIYVLAHYRNEPDDLGMLADAPHHLIRAVKTKTGKIVCAMQIAEEGPIDEATAQELLKGSKIPGNIIPDRFLKHIRIIDFASTRGWRIVRIATHPSVQGKGIGSWALEKLVEEAAERGLDWVGSGFGVSEELLRFWVRNGFTPLHISPDRNPVSGEYTILVLKPIGDKTSEMVARAREEFKHKLLNSLPVNYREMEPEIAHIFLSSEPFYDIDLTRLLTPIQLDRLWTYCLGPMTFEAAADLMFTIARTHWLLPPEKRPRLTRLMELILITKGLQGLTWDEASSILKSSPKHLQKEAHEIACTYFSHITGISKDDYKPGVRIQQSQTASISSR</sequence>
<comment type="subcellular location">
    <subcellularLocation>
        <location evidence="15">Cytoplasm</location>
    </subcellularLocation>
</comment>
<evidence type="ECO:0000256" key="11">
    <source>
        <dbReference type="ARBA" id="ARBA00049914"/>
    </source>
</evidence>
<dbReference type="GO" id="GO:0002101">
    <property type="term" value="P:tRNA wobble cytosine modification"/>
    <property type="evidence" value="ECO:0007669"/>
    <property type="project" value="UniProtKB-UniRule"/>
</dbReference>
<dbReference type="PANTHER" id="PTHR10925">
    <property type="entry name" value="N-ACETYLTRANSFERASE 10"/>
    <property type="match status" value="1"/>
</dbReference>
<dbReference type="InterPro" id="IPR007807">
    <property type="entry name" value="TcmA/NAT10_helicase"/>
</dbReference>
<dbReference type="Pfam" id="PF05127">
    <property type="entry name" value="NAT10_TcmA_helicase"/>
    <property type="match status" value="1"/>
</dbReference>
<reference evidence="18" key="2">
    <citation type="journal article" date="2010" name="Stand. Genomic Sci.">
        <title>Complete genome sequence of Thermosphaera aggregans type strain (M11TLT).</title>
        <authorList>
            <person name="Spring S."/>
            <person name="Rachel R."/>
            <person name="Lapidus A."/>
            <person name="Davenport K."/>
            <person name="Tice H."/>
            <person name="Copeland A."/>
            <person name="Cheng J.-F."/>
            <person name="Lucas S."/>
            <person name="Chen F."/>
            <person name="Nolan M."/>
            <person name="Bruce D."/>
            <person name="Goodwin L."/>
            <person name="Pitluck S."/>
            <person name="Ivanova N."/>
            <person name="Mavromatis K."/>
            <person name="Ovchinnikova G."/>
            <person name="Pati A."/>
            <person name="Chen A."/>
            <person name="Palaniappan K."/>
            <person name="Land M."/>
            <person name="Hauser L."/>
            <person name="Chang Y.-J."/>
            <person name="Jeffries C.C."/>
            <person name="Brettin T."/>
            <person name="Detter J.C."/>
            <person name="Tapia R."/>
            <person name="Han C."/>
            <person name="Heimerl T."/>
            <person name="Weikl F."/>
            <person name="Brambilla E."/>
            <person name="Goker M."/>
            <person name="Bristow J."/>
            <person name="Eisen J.A."/>
            <person name="Markowitz V."/>
            <person name="Hugenholtz P."/>
            <person name="Kyrpides N.C."/>
            <person name="Klenk H.-P."/>
        </authorList>
    </citation>
    <scope>NUCLEOTIDE SEQUENCE [LARGE SCALE GENOMIC DNA]</scope>
    <source>
        <strain evidence="18">DSM 11486 / M11TL</strain>
    </source>
</reference>
<evidence type="ECO:0000256" key="1">
    <source>
        <dbReference type="ARBA" id="ARBA00022490"/>
    </source>
</evidence>
<dbReference type="GO" id="GO:0005524">
    <property type="term" value="F:ATP binding"/>
    <property type="evidence" value="ECO:0007669"/>
    <property type="project" value="UniProtKB-UniRule"/>
</dbReference>
<dbReference type="Gene3D" id="3.40.50.300">
    <property type="entry name" value="P-loop containing nucleotide triphosphate hydrolases"/>
    <property type="match status" value="1"/>
</dbReference>
<evidence type="ECO:0000256" key="7">
    <source>
        <dbReference type="ARBA" id="ARBA00022884"/>
    </source>
</evidence>
<evidence type="ECO:0000256" key="8">
    <source>
        <dbReference type="ARBA" id="ARBA00023315"/>
    </source>
</evidence>
<evidence type="ECO:0000313" key="18">
    <source>
        <dbReference type="Proteomes" id="UP000002376"/>
    </source>
</evidence>
<evidence type="ECO:0000256" key="10">
    <source>
        <dbReference type="ARBA" id="ARBA00049889"/>
    </source>
</evidence>
<evidence type="ECO:0000259" key="16">
    <source>
        <dbReference type="PROSITE" id="PS51186"/>
    </source>
</evidence>
<dbReference type="GO" id="GO:0005737">
    <property type="term" value="C:cytoplasm"/>
    <property type="evidence" value="ECO:0007669"/>
    <property type="project" value="UniProtKB-SubCell"/>
</dbReference>
<dbReference type="Pfam" id="PF13718">
    <property type="entry name" value="GNAT_acetyltr_2"/>
    <property type="match status" value="2"/>
</dbReference>
<comment type="catalytic activity">
    <reaction evidence="9">
        <text>a cytidine in tRNA + acetyl-CoA + ATP + H2O = an N(4)-acetylcytidine in tRNA + ADP + phosphate + CoA + H(+)</text>
        <dbReference type="Rhea" id="RHEA:53876"/>
        <dbReference type="Rhea" id="RHEA-COMP:13670"/>
        <dbReference type="Rhea" id="RHEA-COMP:13671"/>
        <dbReference type="ChEBI" id="CHEBI:15377"/>
        <dbReference type="ChEBI" id="CHEBI:15378"/>
        <dbReference type="ChEBI" id="CHEBI:30616"/>
        <dbReference type="ChEBI" id="CHEBI:43474"/>
        <dbReference type="ChEBI" id="CHEBI:57287"/>
        <dbReference type="ChEBI" id="CHEBI:57288"/>
        <dbReference type="ChEBI" id="CHEBI:74900"/>
        <dbReference type="ChEBI" id="CHEBI:82748"/>
        <dbReference type="ChEBI" id="CHEBI:456216"/>
    </reaction>
</comment>
<dbReference type="GO" id="GO:0051391">
    <property type="term" value="P:tRNA acetylation"/>
    <property type="evidence" value="ECO:0007669"/>
    <property type="project" value="UniProtKB-UniRule"/>
</dbReference>
<evidence type="ECO:0000256" key="2">
    <source>
        <dbReference type="ARBA" id="ARBA00022555"/>
    </source>
</evidence>
<name>D5U2V8_THEAM</name>
<dbReference type="STRING" id="633148.Tagg_1190"/>
<protein>
    <recommendedName>
        <fullName evidence="15">tRNA(Met) cytidine acetyltransferase TmcA</fullName>
        <ecNumber evidence="15">2.3.1.193</ecNumber>
    </recommendedName>
</protein>
<feature type="binding site" evidence="15">
    <location>
        <position position="421"/>
    </location>
    <ligand>
        <name>ATP</name>
        <dbReference type="ChEBI" id="CHEBI:30616"/>
    </ligand>
</feature>
<dbReference type="RefSeq" id="WP_013130051.1">
    <property type="nucleotide sequence ID" value="NC_014160.1"/>
</dbReference>
<dbReference type="Pfam" id="PF08351">
    <property type="entry name" value="TmcA_N"/>
    <property type="match status" value="1"/>
</dbReference>
<dbReference type="InterPro" id="IPR027417">
    <property type="entry name" value="P-loop_NTPase"/>
</dbReference>
<dbReference type="GO" id="GO:1990883">
    <property type="term" value="F:18S rRNA cytidine N-acetyltransferase activity"/>
    <property type="evidence" value="ECO:0007669"/>
    <property type="project" value="TreeGrafter"/>
</dbReference>
<comment type="catalytic activity">
    <reaction evidence="12 15">
        <text>cytidine(34) in elongator tRNA(Met) + acetyl-CoA + ATP + H2O = N(4)-acetylcytidine(34) in elongator tRNA(Met) + ADP + phosphate + CoA + H(+)</text>
        <dbReference type="Rhea" id="RHEA:43788"/>
        <dbReference type="Rhea" id="RHEA-COMP:10693"/>
        <dbReference type="Rhea" id="RHEA-COMP:10694"/>
        <dbReference type="ChEBI" id="CHEBI:15377"/>
        <dbReference type="ChEBI" id="CHEBI:15378"/>
        <dbReference type="ChEBI" id="CHEBI:30616"/>
        <dbReference type="ChEBI" id="CHEBI:43474"/>
        <dbReference type="ChEBI" id="CHEBI:57287"/>
        <dbReference type="ChEBI" id="CHEBI:57288"/>
        <dbReference type="ChEBI" id="CHEBI:74900"/>
        <dbReference type="ChEBI" id="CHEBI:82748"/>
        <dbReference type="ChEBI" id="CHEBI:456216"/>
        <dbReference type="EC" id="2.3.1.193"/>
    </reaction>
</comment>
<dbReference type="GO" id="GO:0051392">
    <property type="term" value="F:tRNA cytidine N4-acetyltransferase activity"/>
    <property type="evidence" value="ECO:0007669"/>
    <property type="project" value="UniProtKB-UniRule"/>
</dbReference>
<dbReference type="GO" id="GO:0106162">
    <property type="term" value="F:mRNA N-acetyltransferase activity"/>
    <property type="evidence" value="ECO:0007669"/>
    <property type="project" value="RHEA"/>
</dbReference>
<keyword evidence="4 15" id="KW-0819">tRNA processing</keyword>
<accession>D5U2V8</accession>
<dbReference type="Gene3D" id="3.40.50.11040">
    <property type="match status" value="1"/>
</dbReference>
<dbReference type="SUPFAM" id="SSF55729">
    <property type="entry name" value="Acyl-CoA N-acyltransferases (Nat)"/>
    <property type="match status" value="1"/>
</dbReference>
<dbReference type="InterPro" id="IPR016181">
    <property type="entry name" value="Acyl_CoA_acyltransferase"/>
</dbReference>
<evidence type="ECO:0000256" key="14">
    <source>
        <dbReference type="ARBA" id="ARBA00056795"/>
    </source>
</evidence>
<reference key="3">
    <citation type="submission" date="2010-02" db="EMBL/GenBank/DDBJ databases">
        <title>Complete genome sequence of Thermosphaera aggregans type strain (M11TL).</title>
        <authorList>
            <consortium name="US DOE Joint Genome Institute (JGI-PGF)"/>
            <person name="Spring S."/>
            <person name="Lapidus A."/>
            <person name="Munk C."/>
            <person name="Schroeder M."/>
            <person name="Glavina Del Rio T."/>
            <person name="Tice H."/>
            <person name="Copeland A."/>
            <person name="Cheng J.-F."/>
            <person name="Lucas S."/>
            <person name="Chen F."/>
            <person name="Nolan M."/>
            <person name="Bruce D."/>
            <person name="Goodwin L."/>
            <person name="Pitluck S."/>
            <person name="Ivanova N."/>
            <person name="Mavromatis K."/>
            <person name="Ovchinnikova G."/>
            <person name="Pati A."/>
            <person name="Chen A."/>
            <person name="Palaniappan K."/>
            <person name="Land M."/>
            <person name="Hauser L."/>
            <person name="Chang Y.-J."/>
            <person name="Jeffries C.C."/>
            <person name="Brettin T."/>
            <person name="Detter J.C."/>
            <person name="Tapia R."/>
            <person name="Han C."/>
            <person name="Chain P."/>
            <person name="Heimerl T."/>
            <person name="Weik F."/>
            <person name="Goker M."/>
            <person name="Rachel R."/>
            <person name="Bristow J."/>
            <person name="Eisen J.A."/>
            <person name="Markowitz V."/>
            <person name="Hugenholtz P."/>
            <person name="Kyrpides N.C."/>
            <person name="Klenk H.-P."/>
        </authorList>
    </citation>
    <scope>NUCLEOTIDE SEQUENCE</scope>
    <source>
        <strain>DSM 11486</strain>
    </source>
</reference>
<feature type="binding site" evidence="15">
    <location>
        <position position="610"/>
    </location>
    <ligand>
        <name>acetyl-CoA</name>
        <dbReference type="ChEBI" id="CHEBI:57288"/>
    </ligand>
</feature>
<keyword evidence="2 15" id="KW-0820">tRNA-binding</keyword>
<feature type="domain" description="N-acetyltransferase" evidence="16">
    <location>
        <begin position="503"/>
        <end position="645"/>
    </location>
</feature>
<dbReference type="AlphaFoldDB" id="D5U2V8"/>
<keyword evidence="7 15" id="KW-0694">RNA-binding</keyword>
<evidence type="ECO:0000256" key="12">
    <source>
        <dbReference type="ARBA" id="ARBA00052598"/>
    </source>
</evidence>
<feature type="binding site" evidence="15">
    <location>
        <position position="237"/>
    </location>
    <ligand>
        <name>ATP</name>
        <dbReference type="ChEBI" id="CHEBI:30616"/>
    </ligand>
</feature>
<feature type="binding site" evidence="15">
    <location>
        <position position="617"/>
    </location>
    <ligand>
        <name>acetyl-CoA</name>
        <dbReference type="ChEBI" id="CHEBI:57288"/>
    </ligand>
</feature>
<evidence type="ECO:0000256" key="5">
    <source>
        <dbReference type="ARBA" id="ARBA00022741"/>
    </source>
</evidence>
<dbReference type="GeneID" id="9166229"/>